<organism evidence="3">
    <name type="scientific">Roseihalotalea indica</name>
    <dbReference type="NCBI Taxonomy" id="2867963"/>
    <lineage>
        <taxon>Bacteria</taxon>
        <taxon>Pseudomonadati</taxon>
        <taxon>Bacteroidota</taxon>
        <taxon>Cytophagia</taxon>
        <taxon>Cytophagales</taxon>
        <taxon>Catalimonadaceae</taxon>
        <taxon>Roseihalotalea</taxon>
    </lineage>
</organism>
<dbReference type="Pfam" id="PF20432">
    <property type="entry name" value="Xre-like-HTH"/>
    <property type="match status" value="1"/>
</dbReference>
<reference evidence="3" key="2">
    <citation type="journal article" date="2024" name="Antonie Van Leeuwenhoek">
        <title>Roseihalotalea indica gen. nov., sp. nov., a halophilic Bacteroidetes from mesopelagic Southwest Indian Ocean with higher carbohydrate metabolic potential.</title>
        <authorList>
            <person name="Chen B."/>
            <person name="Zhang M."/>
            <person name="Lin D."/>
            <person name="Ye J."/>
            <person name="Tang K."/>
        </authorList>
    </citation>
    <scope>NUCLEOTIDE SEQUENCE</scope>
    <source>
        <strain evidence="3">TK19036</strain>
    </source>
</reference>
<dbReference type="InterPro" id="IPR011979">
    <property type="entry name" value="Antitox_Xre"/>
</dbReference>
<evidence type="ECO:0000259" key="1">
    <source>
        <dbReference type="Pfam" id="PF09722"/>
    </source>
</evidence>
<dbReference type="EMBL" id="CP120682">
    <property type="protein sequence ID" value="WKN34400.1"/>
    <property type="molecule type" value="Genomic_DNA"/>
</dbReference>
<dbReference type="GO" id="GO:0003677">
    <property type="term" value="F:DNA binding"/>
    <property type="evidence" value="ECO:0007669"/>
    <property type="project" value="InterPro"/>
</dbReference>
<accession>A0AA49GGT8</accession>
<dbReference type="Pfam" id="PF09722">
    <property type="entry name" value="Xre_MbcA_ParS_C"/>
    <property type="match status" value="1"/>
</dbReference>
<proteinExistence type="predicted"/>
<dbReference type="NCBIfam" id="TIGR02293">
    <property type="entry name" value="TAS_TIGR02293"/>
    <property type="match status" value="1"/>
</dbReference>
<name>A0AA49GGT8_9BACT</name>
<protein>
    <submittedName>
        <fullName evidence="3">DUF2384 domain-containing protein</fullName>
    </submittedName>
</protein>
<gene>
    <name evidence="3" type="ORF">K4G66_18655</name>
</gene>
<evidence type="ECO:0000313" key="3">
    <source>
        <dbReference type="EMBL" id="WKN34400.1"/>
    </source>
</evidence>
<dbReference type="InterPro" id="IPR046847">
    <property type="entry name" value="Xre-like_HTH"/>
</dbReference>
<reference evidence="3" key="1">
    <citation type="journal article" date="2023" name="Comput. Struct. Biotechnol. J.">
        <title>Discovery of a novel marine Bacteroidetes with a rich repertoire of carbohydrate-active enzymes.</title>
        <authorList>
            <person name="Chen B."/>
            <person name="Liu G."/>
            <person name="Chen Q."/>
            <person name="Wang H."/>
            <person name="Liu L."/>
            <person name="Tang K."/>
        </authorList>
    </citation>
    <scope>NUCLEOTIDE SEQUENCE</scope>
    <source>
        <strain evidence="3">TK19036</strain>
    </source>
</reference>
<feature type="domain" description="Antitoxin Xre-like helix-turn-helix" evidence="2">
    <location>
        <begin position="36"/>
        <end position="96"/>
    </location>
</feature>
<feature type="domain" description="Antitoxin Xre/MbcA/ParS-like toxin-binding" evidence="1">
    <location>
        <begin position="102"/>
        <end position="151"/>
    </location>
</feature>
<evidence type="ECO:0000259" key="2">
    <source>
        <dbReference type="Pfam" id="PF20432"/>
    </source>
</evidence>
<sequence length="154" mass="17408">MSQASISLSPGPLSYLKDVLALSTQERKRVQSTLDLLPLSKTGLPIKALKHLQKKLQINNREMSELVGMSESTLQRRYRSGKRLSELESQTVLQLAELWSQGMEVFQEEADLRTWLHSEVPALGGQKPLSLLATPLGRFHVQEVLLRLEWGIYS</sequence>
<dbReference type="AlphaFoldDB" id="A0AA49GGT8"/>
<dbReference type="InterPro" id="IPR024467">
    <property type="entry name" value="Xre/MbcA/ParS-like_toxin-bd"/>
</dbReference>